<protein>
    <submittedName>
        <fullName evidence="1">Uncharacterized protein</fullName>
    </submittedName>
</protein>
<proteinExistence type="predicted"/>
<comment type="caution">
    <text evidence="1">The sequence shown here is derived from an EMBL/GenBank/DDBJ whole genome shotgun (WGS) entry which is preliminary data.</text>
</comment>
<accession>A0ACC0F7H1</accession>
<keyword evidence="2" id="KW-1185">Reference proteome</keyword>
<name>A0ACC0F7H1_9ERIC</name>
<gene>
    <name evidence="1" type="ORF">LOK49_LG15G02210</name>
</gene>
<reference evidence="1 2" key="1">
    <citation type="journal article" date="2022" name="Plant J.">
        <title>Chromosome-level genome of Camellia lanceoleosa provides a valuable resource for understanding genome evolution and self-incompatibility.</title>
        <authorList>
            <person name="Gong W."/>
            <person name="Xiao S."/>
            <person name="Wang L."/>
            <person name="Liao Z."/>
            <person name="Chang Y."/>
            <person name="Mo W."/>
            <person name="Hu G."/>
            <person name="Li W."/>
            <person name="Zhao G."/>
            <person name="Zhu H."/>
            <person name="Hu X."/>
            <person name="Ji K."/>
            <person name="Xiang X."/>
            <person name="Song Q."/>
            <person name="Yuan D."/>
            <person name="Jin S."/>
            <person name="Zhang L."/>
        </authorList>
    </citation>
    <scope>NUCLEOTIDE SEQUENCE [LARGE SCALE GENOMIC DNA]</scope>
    <source>
        <strain evidence="1">SQ_2022a</strain>
    </source>
</reference>
<organism evidence="1 2">
    <name type="scientific">Camellia lanceoleosa</name>
    <dbReference type="NCBI Taxonomy" id="1840588"/>
    <lineage>
        <taxon>Eukaryota</taxon>
        <taxon>Viridiplantae</taxon>
        <taxon>Streptophyta</taxon>
        <taxon>Embryophyta</taxon>
        <taxon>Tracheophyta</taxon>
        <taxon>Spermatophyta</taxon>
        <taxon>Magnoliopsida</taxon>
        <taxon>eudicotyledons</taxon>
        <taxon>Gunneridae</taxon>
        <taxon>Pentapetalae</taxon>
        <taxon>asterids</taxon>
        <taxon>Ericales</taxon>
        <taxon>Theaceae</taxon>
        <taxon>Camellia</taxon>
    </lineage>
</organism>
<sequence>MLGFRRRFASALTRTPEAPPSSSTRTSMMPRLPSITSLASLSTSQDEQEVRSEKGGQDHQVAGEVWRLY</sequence>
<evidence type="ECO:0000313" key="2">
    <source>
        <dbReference type="Proteomes" id="UP001060215"/>
    </source>
</evidence>
<evidence type="ECO:0000313" key="1">
    <source>
        <dbReference type="EMBL" id="KAI7984483.1"/>
    </source>
</evidence>
<dbReference type="EMBL" id="CM045768">
    <property type="protein sequence ID" value="KAI7984483.1"/>
    <property type="molecule type" value="Genomic_DNA"/>
</dbReference>
<dbReference type="Proteomes" id="UP001060215">
    <property type="component" value="Chromosome 11"/>
</dbReference>